<evidence type="ECO:0000256" key="3">
    <source>
        <dbReference type="ARBA" id="ARBA00022691"/>
    </source>
</evidence>
<feature type="compositionally biased region" description="Low complexity" evidence="4">
    <location>
        <begin position="256"/>
        <end position="273"/>
    </location>
</feature>
<reference evidence="6" key="1">
    <citation type="journal article" date="2019" name="Int. J. Syst. Evol. Microbiol.">
        <title>The Global Catalogue of Microorganisms (GCM) 10K type strain sequencing project: providing services to taxonomists for standard genome sequencing and annotation.</title>
        <authorList>
            <consortium name="The Broad Institute Genomics Platform"/>
            <consortium name="The Broad Institute Genome Sequencing Center for Infectious Disease"/>
            <person name="Wu L."/>
            <person name="Ma J."/>
        </authorList>
    </citation>
    <scope>NUCLEOTIDE SEQUENCE [LARGE SCALE GENOMIC DNA]</scope>
    <source>
        <strain evidence="6">CCM 7043</strain>
    </source>
</reference>
<name>A0ABW4F0I8_9PSEU</name>
<dbReference type="SUPFAM" id="SSF53335">
    <property type="entry name" value="S-adenosyl-L-methionine-dependent methyltransferases"/>
    <property type="match status" value="1"/>
</dbReference>
<keyword evidence="3" id="KW-0949">S-adenosyl-L-methionine</keyword>
<dbReference type="PANTHER" id="PTHR43591">
    <property type="entry name" value="METHYLTRANSFERASE"/>
    <property type="match status" value="1"/>
</dbReference>
<dbReference type="Proteomes" id="UP001597114">
    <property type="component" value="Unassembled WGS sequence"/>
</dbReference>
<feature type="region of interest" description="Disordered" evidence="4">
    <location>
        <begin position="1"/>
        <end position="20"/>
    </location>
</feature>
<keyword evidence="1 5" id="KW-0489">Methyltransferase</keyword>
<evidence type="ECO:0000313" key="5">
    <source>
        <dbReference type="EMBL" id="MFD1521038.1"/>
    </source>
</evidence>
<dbReference type="RefSeq" id="WP_379659230.1">
    <property type="nucleotide sequence ID" value="NZ_BAAAUS010000008.1"/>
</dbReference>
<evidence type="ECO:0000313" key="6">
    <source>
        <dbReference type="Proteomes" id="UP001597114"/>
    </source>
</evidence>
<evidence type="ECO:0000256" key="4">
    <source>
        <dbReference type="SAM" id="MobiDB-lite"/>
    </source>
</evidence>
<dbReference type="GO" id="GO:0032259">
    <property type="term" value="P:methylation"/>
    <property type="evidence" value="ECO:0007669"/>
    <property type="project" value="UniProtKB-KW"/>
</dbReference>
<organism evidence="5 6">
    <name type="scientific">Pseudonocardia yunnanensis</name>
    <dbReference type="NCBI Taxonomy" id="58107"/>
    <lineage>
        <taxon>Bacteria</taxon>
        <taxon>Bacillati</taxon>
        <taxon>Actinomycetota</taxon>
        <taxon>Actinomycetes</taxon>
        <taxon>Pseudonocardiales</taxon>
        <taxon>Pseudonocardiaceae</taxon>
        <taxon>Pseudonocardia</taxon>
    </lineage>
</organism>
<dbReference type="PROSITE" id="PS51608">
    <property type="entry name" value="SAM_MT_UBIE"/>
    <property type="match status" value="1"/>
</dbReference>
<dbReference type="Pfam" id="PF01209">
    <property type="entry name" value="Ubie_methyltran"/>
    <property type="match status" value="1"/>
</dbReference>
<dbReference type="GO" id="GO:0008168">
    <property type="term" value="F:methyltransferase activity"/>
    <property type="evidence" value="ECO:0007669"/>
    <property type="project" value="UniProtKB-KW"/>
</dbReference>
<dbReference type="CDD" id="cd02440">
    <property type="entry name" value="AdoMet_MTases"/>
    <property type="match status" value="1"/>
</dbReference>
<comment type="caution">
    <text evidence="5">The sequence shown here is derived from an EMBL/GenBank/DDBJ whole genome shotgun (WGS) entry which is preliminary data.</text>
</comment>
<dbReference type="InterPro" id="IPR029063">
    <property type="entry name" value="SAM-dependent_MTases_sf"/>
</dbReference>
<evidence type="ECO:0000256" key="2">
    <source>
        <dbReference type="ARBA" id="ARBA00022679"/>
    </source>
</evidence>
<evidence type="ECO:0000256" key="1">
    <source>
        <dbReference type="ARBA" id="ARBA00022603"/>
    </source>
</evidence>
<dbReference type="InterPro" id="IPR004033">
    <property type="entry name" value="UbiE/COQ5_MeTrFase"/>
</dbReference>
<dbReference type="PANTHER" id="PTHR43591:SF24">
    <property type="entry name" value="2-METHOXY-6-POLYPRENYL-1,4-BENZOQUINOL METHYLASE, MITOCHONDRIAL"/>
    <property type="match status" value="1"/>
</dbReference>
<feature type="compositionally biased region" description="Low complexity" evidence="4">
    <location>
        <begin position="1"/>
        <end position="13"/>
    </location>
</feature>
<proteinExistence type="predicted"/>
<protein>
    <submittedName>
        <fullName evidence="5">Class I SAM-dependent methyltransferase</fullName>
        <ecNumber evidence="5">2.1.1.-</ecNumber>
    </submittedName>
</protein>
<accession>A0ABW4F0I8</accession>
<dbReference type="Gene3D" id="3.40.50.150">
    <property type="entry name" value="Vaccinia Virus protein VP39"/>
    <property type="match status" value="1"/>
</dbReference>
<dbReference type="EC" id="2.1.1.-" evidence="5"/>
<gene>
    <name evidence="5" type="ORF">ACFSJD_26310</name>
</gene>
<sequence length="285" mass="30598">MLSVSSSSKPSPVERGGVPRSFDAHARSYDKLVAANRGYHEHLRMSVRRMGIPNQGAGLRLLDLGCGTGASTAALLEGAPEAQITAVDASAEMLAQARAKTWPSNVEFVHGNVENLAMTGIIGPYDGILAAYLVRNLVHRDAALRQFYRLLRPGAPIAVHEYSVRDSLRSRAVWTAVCWGVIIPMGKIRAGSADLYRYLWRSVMQFDGVPALSQRLAAAGFEDLRVQTVPGWQQHIVYTFLGRRPAVDETAIDDAAAPAAPTPSVDPDAATPPSGIEVTTPTTGT</sequence>
<feature type="region of interest" description="Disordered" evidence="4">
    <location>
        <begin position="256"/>
        <end position="285"/>
    </location>
</feature>
<dbReference type="EMBL" id="JBHUCO010000031">
    <property type="protein sequence ID" value="MFD1521038.1"/>
    <property type="molecule type" value="Genomic_DNA"/>
</dbReference>
<keyword evidence="2 5" id="KW-0808">Transferase</keyword>
<keyword evidence="6" id="KW-1185">Reference proteome</keyword>